<evidence type="ECO:0000313" key="3">
    <source>
        <dbReference type="Proteomes" id="UP000758652"/>
    </source>
</evidence>
<sequence>MSSIWKYKYFVDVIESKSFTKAGNMNYVSQTAISQNISSLQLQRAEGGGETAGEGL</sequence>
<name>A0ABR9RFC9_9FIRM</name>
<organism evidence="2 3">
    <name type="scientific">Claveliimonas monacensis</name>
    <dbReference type="NCBI Taxonomy" id="2779351"/>
    <lineage>
        <taxon>Bacteria</taxon>
        <taxon>Bacillati</taxon>
        <taxon>Bacillota</taxon>
        <taxon>Clostridia</taxon>
        <taxon>Lachnospirales</taxon>
        <taxon>Lachnospiraceae</taxon>
        <taxon>Claveliimonas</taxon>
    </lineage>
</organism>
<dbReference type="Proteomes" id="UP000758652">
    <property type="component" value="Unassembled WGS sequence"/>
</dbReference>
<keyword evidence="3" id="KW-1185">Reference proteome</keyword>
<reference evidence="2 3" key="1">
    <citation type="submission" date="2020-10" db="EMBL/GenBank/DDBJ databases">
        <title>ChiBAC.</title>
        <authorList>
            <person name="Zenner C."/>
            <person name="Hitch T.C.A."/>
            <person name="Clavel T."/>
        </authorList>
    </citation>
    <scope>NUCLEOTIDE SEQUENCE [LARGE SCALE GENOMIC DNA]</scope>
    <source>
        <strain evidence="2 3">DSM 108991</strain>
    </source>
</reference>
<feature type="domain" description="HTH lysR-type" evidence="1">
    <location>
        <begin position="7"/>
        <end position="41"/>
    </location>
</feature>
<comment type="caution">
    <text evidence="2">The sequence shown here is derived from an EMBL/GenBank/DDBJ whole genome shotgun (WGS) entry which is preliminary data.</text>
</comment>
<evidence type="ECO:0000259" key="1">
    <source>
        <dbReference type="Pfam" id="PF00126"/>
    </source>
</evidence>
<accession>A0ABR9RFC9</accession>
<dbReference type="Pfam" id="PF00126">
    <property type="entry name" value="HTH_1"/>
    <property type="match status" value="1"/>
</dbReference>
<dbReference type="InterPro" id="IPR000847">
    <property type="entry name" value="LysR_HTH_N"/>
</dbReference>
<proteinExistence type="predicted"/>
<evidence type="ECO:0000313" key="2">
    <source>
        <dbReference type="EMBL" id="MBE5061663.1"/>
    </source>
</evidence>
<protein>
    <submittedName>
        <fullName evidence="2">LysR family transcriptional regulator</fullName>
    </submittedName>
</protein>
<dbReference type="InterPro" id="IPR036388">
    <property type="entry name" value="WH-like_DNA-bd_sf"/>
</dbReference>
<dbReference type="EMBL" id="JADCKL010000001">
    <property type="protein sequence ID" value="MBE5061663.1"/>
    <property type="molecule type" value="Genomic_DNA"/>
</dbReference>
<gene>
    <name evidence="2" type="ORF">INF30_00055</name>
</gene>
<dbReference type="Gene3D" id="1.10.10.10">
    <property type="entry name" value="Winged helix-like DNA-binding domain superfamily/Winged helix DNA-binding domain"/>
    <property type="match status" value="1"/>
</dbReference>
<dbReference type="RefSeq" id="WP_138303487.1">
    <property type="nucleotide sequence ID" value="NZ_JADCKL010000001.1"/>
</dbReference>